<dbReference type="EMBL" id="JAADYS010002074">
    <property type="protein sequence ID" value="KAF4459837.1"/>
    <property type="molecule type" value="Genomic_DNA"/>
</dbReference>
<feature type="compositionally biased region" description="Polar residues" evidence="1">
    <location>
        <begin position="260"/>
        <end position="284"/>
    </location>
</feature>
<comment type="caution">
    <text evidence="3">The sequence shown here is derived from an EMBL/GenBank/DDBJ whole genome shotgun (WGS) entry which is preliminary data.</text>
</comment>
<feature type="compositionally biased region" description="Polar residues" evidence="1">
    <location>
        <begin position="88"/>
        <end position="101"/>
    </location>
</feature>
<feature type="domain" description="Clr5" evidence="2">
    <location>
        <begin position="147"/>
        <end position="199"/>
    </location>
</feature>
<feature type="region of interest" description="Disordered" evidence="1">
    <location>
        <begin position="1"/>
        <end position="50"/>
    </location>
</feature>
<name>A0A8H4L1A8_9HYPO</name>
<dbReference type="PANTHER" id="PTHR38788:SF3">
    <property type="entry name" value="CLR5 DOMAIN-CONTAINING PROTEIN"/>
    <property type="match status" value="1"/>
</dbReference>
<feature type="compositionally biased region" description="Polar residues" evidence="1">
    <location>
        <begin position="25"/>
        <end position="36"/>
    </location>
</feature>
<proteinExistence type="predicted"/>
<organism evidence="3 4">
    <name type="scientific">Fusarium albosuccineum</name>
    <dbReference type="NCBI Taxonomy" id="1237068"/>
    <lineage>
        <taxon>Eukaryota</taxon>
        <taxon>Fungi</taxon>
        <taxon>Dikarya</taxon>
        <taxon>Ascomycota</taxon>
        <taxon>Pezizomycotina</taxon>
        <taxon>Sordariomycetes</taxon>
        <taxon>Hypocreomycetidae</taxon>
        <taxon>Hypocreales</taxon>
        <taxon>Nectriaceae</taxon>
        <taxon>Fusarium</taxon>
        <taxon>Fusarium decemcellulare species complex</taxon>
    </lineage>
</organism>
<gene>
    <name evidence="3" type="ORF">FALBO_13400</name>
</gene>
<dbReference type="PANTHER" id="PTHR38788">
    <property type="entry name" value="CLR5 DOMAIN-CONTAINING PROTEIN"/>
    <property type="match status" value="1"/>
</dbReference>
<feature type="compositionally biased region" description="Polar residues" evidence="1">
    <location>
        <begin position="1"/>
        <end position="13"/>
    </location>
</feature>
<dbReference type="Pfam" id="PF14420">
    <property type="entry name" value="Clr5"/>
    <property type="match status" value="1"/>
</dbReference>
<dbReference type="AlphaFoldDB" id="A0A8H4L1A8"/>
<keyword evidence="4" id="KW-1185">Reference proteome</keyword>
<dbReference type="InterPro" id="IPR025676">
    <property type="entry name" value="Clr5_dom"/>
</dbReference>
<reference evidence="3 4" key="1">
    <citation type="submission" date="2020-01" db="EMBL/GenBank/DDBJ databases">
        <title>Identification and distribution of gene clusters putatively required for synthesis of sphingolipid metabolism inhibitors in phylogenetically diverse species of the filamentous fungus Fusarium.</title>
        <authorList>
            <person name="Kim H.-S."/>
            <person name="Busman M."/>
            <person name="Brown D.W."/>
            <person name="Divon H."/>
            <person name="Uhlig S."/>
            <person name="Proctor R.H."/>
        </authorList>
    </citation>
    <scope>NUCLEOTIDE SEQUENCE [LARGE SCALE GENOMIC DNA]</scope>
    <source>
        <strain evidence="3 4">NRRL 20459</strain>
    </source>
</reference>
<evidence type="ECO:0000256" key="1">
    <source>
        <dbReference type="SAM" id="MobiDB-lite"/>
    </source>
</evidence>
<evidence type="ECO:0000259" key="2">
    <source>
        <dbReference type="Pfam" id="PF14420"/>
    </source>
</evidence>
<protein>
    <submittedName>
        <fullName evidence="3">Rhomboid family</fullName>
    </submittedName>
</protein>
<accession>A0A8H4L1A8</accession>
<evidence type="ECO:0000313" key="3">
    <source>
        <dbReference type="EMBL" id="KAF4459837.1"/>
    </source>
</evidence>
<feature type="region of interest" description="Disordered" evidence="1">
    <location>
        <begin position="81"/>
        <end position="154"/>
    </location>
</feature>
<sequence>MSEINHPTNSKRTPWNGPPGPRMPTTGSSNQRTSSAGIWPPAGLLLPQPQTQYATISPGLSLESTHGARLGEASIGGHVFSRPAHAPLTSSRGMNTGQSILNPGPASQPAHGDWATSTGREDVGNNPSPPSSRKPKVRQPRTRQPGEAQWQQNKPHIEKLYREDGLPLPEVVRLMESDHKFYASERMYKNKFKIWRWSKNLPQEKVSWMAGKVQQRLPTKTVFSWNHQEWTEEQIAQKNGKALQKQPRDGEEVLYPPTPNDIQYRTPSSFAPSPHQPLTATSQSHHSRTEGNEIDGQPRIFYLDTKPLLKEASLAASAKRTESVSTDFRDAVSGFSYLLSPTHDETLRAAYMYASFYANCAEMEKADAVLNWMSKKHVEKWGSEHEKTYLHYARMIELFRSWGRQERAELLVYRILDGVRDDDDNPFSDFSRTPSGSQQQRSITDIDLEQSFPETDDPELLSDQLDKIDLAIRTSIKGLDNVLETIIGYCEDKPNGSSMSLQACRAKCALAKLHSAAGRVEKTNQVLSSARRSLAPLLVVGEEPISRSTIEMARRLSLLFFDAKDESSCNAVLDQVIAALESRRYTSHWERGLDDVFLLDFILTTAFQFHEIASWDECRHWVERGLGLAMMLHGRKSPEARRFQKILNKNDFDMRTSTSVHDLMSFSGGFFNIRPV</sequence>
<dbReference type="Proteomes" id="UP000554235">
    <property type="component" value="Unassembled WGS sequence"/>
</dbReference>
<dbReference type="OrthoDB" id="5308957at2759"/>
<feature type="region of interest" description="Disordered" evidence="1">
    <location>
        <begin position="237"/>
        <end position="296"/>
    </location>
</feature>
<evidence type="ECO:0000313" key="4">
    <source>
        <dbReference type="Proteomes" id="UP000554235"/>
    </source>
</evidence>